<reference evidence="1 2" key="1">
    <citation type="submission" date="2024-09" db="EMBL/GenBank/DDBJ databases">
        <title>Chromosome-scale assembly of Riccia sorocarpa.</title>
        <authorList>
            <person name="Paukszto L."/>
        </authorList>
    </citation>
    <scope>NUCLEOTIDE SEQUENCE [LARGE SCALE GENOMIC DNA]</scope>
    <source>
        <strain evidence="1">LP-2024</strain>
        <tissue evidence="1">Aerial parts of the thallus</tissue>
    </source>
</reference>
<proteinExistence type="predicted"/>
<sequence>MRFVSDSPAVAHIEKTWSEFARDPRQLRLDLASDGVSSYSIRSSTYSVWPVALMNYNIPPWLATKKCFILLALIVPGPKQTKNVDVFLQPLVMNSTNCGKVLMMSPTIVHIGLVVTVGLLKGLIRWSILHELPYWKIDEMGLLQGDKCLRGPSDGHLCR</sequence>
<dbReference type="Proteomes" id="UP001633002">
    <property type="component" value="Unassembled WGS sequence"/>
</dbReference>
<organism evidence="1 2">
    <name type="scientific">Riccia sorocarpa</name>
    <dbReference type="NCBI Taxonomy" id="122646"/>
    <lineage>
        <taxon>Eukaryota</taxon>
        <taxon>Viridiplantae</taxon>
        <taxon>Streptophyta</taxon>
        <taxon>Embryophyta</taxon>
        <taxon>Marchantiophyta</taxon>
        <taxon>Marchantiopsida</taxon>
        <taxon>Marchantiidae</taxon>
        <taxon>Marchantiales</taxon>
        <taxon>Ricciaceae</taxon>
        <taxon>Riccia</taxon>
    </lineage>
</organism>
<keyword evidence="2" id="KW-1185">Reference proteome</keyword>
<dbReference type="Pfam" id="PF02992">
    <property type="entry name" value="Transposase_21"/>
    <property type="match status" value="1"/>
</dbReference>
<evidence type="ECO:0000313" key="1">
    <source>
        <dbReference type="EMBL" id="KAL3687155.1"/>
    </source>
</evidence>
<evidence type="ECO:0000313" key="2">
    <source>
        <dbReference type="Proteomes" id="UP001633002"/>
    </source>
</evidence>
<accession>A0ABD3HA71</accession>
<dbReference type="EMBL" id="JBJQOH010000004">
    <property type="protein sequence ID" value="KAL3687155.1"/>
    <property type="molecule type" value="Genomic_DNA"/>
</dbReference>
<dbReference type="AlphaFoldDB" id="A0ABD3HA71"/>
<gene>
    <name evidence="1" type="ORF">R1sor_013464</name>
</gene>
<comment type="caution">
    <text evidence="1">The sequence shown here is derived from an EMBL/GenBank/DDBJ whole genome shotgun (WGS) entry which is preliminary data.</text>
</comment>
<dbReference type="InterPro" id="IPR004242">
    <property type="entry name" value="Transposase_21"/>
</dbReference>
<name>A0ABD3HA71_9MARC</name>
<protein>
    <submittedName>
        <fullName evidence="1">Uncharacterized protein</fullName>
    </submittedName>
</protein>